<name>A0A7I8IIE4_SPIIN</name>
<reference evidence="2 3" key="1">
    <citation type="submission" date="2019-12" db="EMBL/GenBank/DDBJ databases">
        <authorList>
            <person name="Scholz U."/>
            <person name="Mascher M."/>
            <person name="Fiebig A."/>
        </authorList>
    </citation>
    <scope>NUCLEOTIDE SEQUENCE</scope>
</reference>
<feature type="region of interest" description="Disordered" evidence="1">
    <location>
        <begin position="1"/>
        <end position="20"/>
    </location>
</feature>
<dbReference type="EMBL" id="CACRZD030000003">
    <property type="protein sequence ID" value="CAA6657622.1"/>
    <property type="molecule type" value="Genomic_DNA"/>
</dbReference>
<keyword evidence="3" id="KW-1185">Reference proteome</keyword>
<proteinExistence type="predicted"/>
<sequence>MRTPRIRTRGRVDEGGHRELPRDRSCVIPLAARVHDARASTSEGGNHRLLRAEPDPRPPDGKYTSDCLHRESKSAPWRKFASIIECI</sequence>
<dbReference type="EMBL" id="LR743590">
    <property type="protein sequence ID" value="CAA2617929.1"/>
    <property type="molecule type" value="Genomic_DNA"/>
</dbReference>
<organism evidence="2">
    <name type="scientific">Spirodela intermedia</name>
    <name type="common">Intermediate duckweed</name>
    <dbReference type="NCBI Taxonomy" id="51605"/>
    <lineage>
        <taxon>Eukaryota</taxon>
        <taxon>Viridiplantae</taxon>
        <taxon>Streptophyta</taxon>
        <taxon>Embryophyta</taxon>
        <taxon>Tracheophyta</taxon>
        <taxon>Spermatophyta</taxon>
        <taxon>Magnoliopsida</taxon>
        <taxon>Liliopsida</taxon>
        <taxon>Araceae</taxon>
        <taxon>Lemnoideae</taxon>
        <taxon>Spirodela</taxon>
    </lineage>
</organism>
<gene>
    <name evidence="2" type="ORF">SI7747_03004090</name>
</gene>
<feature type="region of interest" description="Disordered" evidence="1">
    <location>
        <begin position="37"/>
        <end position="67"/>
    </location>
</feature>
<protein>
    <submittedName>
        <fullName evidence="2">Uncharacterized protein</fullName>
    </submittedName>
</protein>
<feature type="compositionally biased region" description="Basic and acidic residues" evidence="1">
    <location>
        <begin position="10"/>
        <end position="20"/>
    </location>
</feature>
<feature type="compositionally biased region" description="Basic and acidic residues" evidence="1">
    <location>
        <begin position="50"/>
        <end position="60"/>
    </location>
</feature>
<dbReference type="Proteomes" id="UP001189122">
    <property type="component" value="Unassembled WGS sequence"/>
</dbReference>
<evidence type="ECO:0000256" key="1">
    <source>
        <dbReference type="SAM" id="MobiDB-lite"/>
    </source>
</evidence>
<accession>A0A7I8IIE4</accession>
<dbReference type="AlphaFoldDB" id="A0A7I8IIE4"/>
<evidence type="ECO:0000313" key="2">
    <source>
        <dbReference type="EMBL" id="CAA2617929.1"/>
    </source>
</evidence>
<evidence type="ECO:0000313" key="3">
    <source>
        <dbReference type="Proteomes" id="UP001189122"/>
    </source>
</evidence>